<comment type="caution">
    <text evidence="1">The sequence shown here is derived from an EMBL/GenBank/DDBJ whole genome shotgun (WGS) entry which is preliminary data.</text>
</comment>
<accession>A0AC60NZF8</accession>
<reference evidence="1 2" key="1">
    <citation type="journal article" date="2020" name="Cell">
        <title>Large-Scale Comparative Analyses of Tick Genomes Elucidate Their Genetic Diversity and Vector Capacities.</title>
        <authorList>
            <consortium name="Tick Genome and Microbiome Consortium (TIGMIC)"/>
            <person name="Jia N."/>
            <person name="Wang J."/>
            <person name="Shi W."/>
            <person name="Du L."/>
            <person name="Sun Y."/>
            <person name="Zhan W."/>
            <person name="Jiang J.F."/>
            <person name="Wang Q."/>
            <person name="Zhang B."/>
            <person name="Ji P."/>
            <person name="Bell-Sakyi L."/>
            <person name="Cui X.M."/>
            <person name="Yuan T.T."/>
            <person name="Jiang B.G."/>
            <person name="Yang W.F."/>
            <person name="Lam T.T."/>
            <person name="Chang Q.C."/>
            <person name="Ding S.J."/>
            <person name="Wang X.J."/>
            <person name="Zhu J.G."/>
            <person name="Ruan X.D."/>
            <person name="Zhao L."/>
            <person name="Wei J.T."/>
            <person name="Ye R.Z."/>
            <person name="Que T.C."/>
            <person name="Du C.H."/>
            <person name="Zhou Y.H."/>
            <person name="Cheng J.X."/>
            <person name="Dai P.F."/>
            <person name="Guo W.B."/>
            <person name="Han X.H."/>
            <person name="Huang E.J."/>
            <person name="Li L.F."/>
            <person name="Wei W."/>
            <person name="Gao Y.C."/>
            <person name="Liu J.Z."/>
            <person name="Shao H.Z."/>
            <person name="Wang X."/>
            <person name="Wang C.C."/>
            <person name="Yang T.C."/>
            <person name="Huo Q.B."/>
            <person name="Li W."/>
            <person name="Chen H.Y."/>
            <person name="Chen S.E."/>
            <person name="Zhou L.G."/>
            <person name="Ni X.B."/>
            <person name="Tian J.H."/>
            <person name="Sheng Y."/>
            <person name="Liu T."/>
            <person name="Pan Y.S."/>
            <person name="Xia L.Y."/>
            <person name="Li J."/>
            <person name="Zhao F."/>
            <person name="Cao W.C."/>
        </authorList>
    </citation>
    <scope>NUCLEOTIDE SEQUENCE [LARGE SCALE GENOMIC DNA]</scope>
    <source>
        <strain evidence="1">Iper-2018</strain>
    </source>
</reference>
<gene>
    <name evidence="1" type="ORF">HPB47_010332</name>
</gene>
<protein>
    <submittedName>
        <fullName evidence="1">Uncharacterized protein</fullName>
    </submittedName>
</protein>
<name>A0AC60NZF8_IXOPE</name>
<proteinExistence type="predicted"/>
<evidence type="ECO:0000313" key="2">
    <source>
        <dbReference type="Proteomes" id="UP000805193"/>
    </source>
</evidence>
<organism evidence="1 2">
    <name type="scientific">Ixodes persulcatus</name>
    <name type="common">Taiga tick</name>
    <dbReference type="NCBI Taxonomy" id="34615"/>
    <lineage>
        <taxon>Eukaryota</taxon>
        <taxon>Metazoa</taxon>
        <taxon>Ecdysozoa</taxon>
        <taxon>Arthropoda</taxon>
        <taxon>Chelicerata</taxon>
        <taxon>Arachnida</taxon>
        <taxon>Acari</taxon>
        <taxon>Parasitiformes</taxon>
        <taxon>Ixodida</taxon>
        <taxon>Ixodoidea</taxon>
        <taxon>Ixodidae</taxon>
        <taxon>Ixodinae</taxon>
        <taxon>Ixodes</taxon>
    </lineage>
</organism>
<dbReference type="Proteomes" id="UP000805193">
    <property type="component" value="Unassembled WGS sequence"/>
</dbReference>
<sequence length="376" mass="41923">MANAGRWKAGANPFLEDDSEDVDDFTFLSRSKPSGPAFSSSRQQNSINQEWEQRRDQLLAERRQLEDRILDKSDSAVRVMYDTEQVGIATAEELAHQGEQLKNVDRRLDNINTNMKTSQKHLNSMKSVFGSIKSYFRGGNNADASRNAGAAAPFVDEEEEEKPVTELEKTLQKVKLDGSNSARQRGPHPGLRIRGVDTSGFAAGFQDDRGDLVAAKPQPSTGYVSRTAEVEQKLDSNLAELDSGLGRLKCLAKGLGKELDDQMELLDGLTDKTDLAEGTIVHQNSQIRRILKNVREQNDCSDEENPNDEDEEATVTDQQEESVSNSDVLSAISKLRIFLGRCASATEAVHRKLDDIESFVLQRLCYTYQKKISDFF</sequence>
<keyword evidence="2" id="KW-1185">Reference proteome</keyword>
<dbReference type="EMBL" id="JABSTQ010011339">
    <property type="protein sequence ID" value="KAG0412534.1"/>
    <property type="molecule type" value="Genomic_DNA"/>
</dbReference>
<evidence type="ECO:0000313" key="1">
    <source>
        <dbReference type="EMBL" id="KAG0412534.1"/>
    </source>
</evidence>